<accession>A0A1T4REL5</accession>
<protein>
    <recommendedName>
        <fullName evidence="6 7">Ribonuclease P protein component</fullName>
        <shortName evidence="6">RNase P protein</shortName>
        <shortName evidence="6">RNaseP protein</shortName>
        <ecNumber evidence="6 7">3.1.26.5</ecNumber>
    </recommendedName>
    <alternativeName>
        <fullName evidence="6">Protein C5</fullName>
    </alternativeName>
</protein>
<comment type="function">
    <text evidence="6">RNaseP catalyzes the removal of the 5'-leader sequence from pre-tRNA to produce the mature 5'-terminus. It can also cleave other RNA substrates such as 4.5S RNA. The protein component plays an auxiliary but essential role in vivo by binding to the 5'-leader sequence and broadening the substrate specificity of the ribozyme.</text>
</comment>
<keyword evidence="3 6" id="KW-0255">Endonuclease</keyword>
<keyword evidence="2 6" id="KW-0540">Nuclease</keyword>
<dbReference type="Gene3D" id="3.30.230.10">
    <property type="match status" value="1"/>
</dbReference>
<evidence type="ECO:0000256" key="7">
    <source>
        <dbReference type="NCBIfam" id="TIGR00188"/>
    </source>
</evidence>
<dbReference type="Pfam" id="PF00825">
    <property type="entry name" value="Ribonuclease_P"/>
    <property type="match status" value="1"/>
</dbReference>
<dbReference type="SUPFAM" id="SSF54211">
    <property type="entry name" value="Ribosomal protein S5 domain 2-like"/>
    <property type="match status" value="1"/>
</dbReference>
<dbReference type="PANTHER" id="PTHR33992:SF1">
    <property type="entry name" value="RIBONUCLEASE P PROTEIN COMPONENT"/>
    <property type="match status" value="1"/>
</dbReference>
<dbReference type="GO" id="GO:0000049">
    <property type="term" value="F:tRNA binding"/>
    <property type="evidence" value="ECO:0007669"/>
    <property type="project" value="UniProtKB-UniRule"/>
</dbReference>
<evidence type="ECO:0000256" key="8">
    <source>
        <dbReference type="SAM" id="MobiDB-lite"/>
    </source>
</evidence>
<dbReference type="InterPro" id="IPR020568">
    <property type="entry name" value="Ribosomal_Su5_D2-typ_SF"/>
</dbReference>
<keyword evidence="5 6" id="KW-0694">RNA-binding</keyword>
<keyword evidence="10" id="KW-1185">Reference proteome</keyword>
<evidence type="ECO:0000256" key="2">
    <source>
        <dbReference type="ARBA" id="ARBA00022722"/>
    </source>
</evidence>
<dbReference type="GO" id="GO:0004526">
    <property type="term" value="F:ribonuclease P activity"/>
    <property type="evidence" value="ECO:0007669"/>
    <property type="project" value="UniProtKB-UniRule"/>
</dbReference>
<dbReference type="OrthoDB" id="196964at2"/>
<keyword evidence="1 6" id="KW-0819">tRNA processing</keyword>
<dbReference type="GO" id="GO:0001682">
    <property type="term" value="P:tRNA 5'-leader removal"/>
    <property type="evidence" value="ECO:0007669"/>
    <property type="project" value="UniProtKB-UniRule"/>
</dbReference>
<evidence type="ECO:0000313" key="10">
    <source>
        <dbReference type="Proteomes" id="UP000190637"/>
    </source>
</evidence>
<evidence type="ECO:0000256" key="5">
    <source>
        <dbReference type="ARBA" id="ARBA00022884"/>
    </source>
</evidence>
<name>A0A1T4REL5_9ACTN</name>
<evidence type="ECO:0000256" key="3">
    <source>
        <dbReference type="ARBA" id="ARBA00022759"/>
    </source>
</evidence>
<organism evidence="9 10">
    <name type="scientific">Marinactinospora thermotolerans DSM 45154</name>
    <dbReference type="NCBI Taxonomy" id="1122192"/>
    <lineage>
        <taxon>Bacteria</taxon>
        <taxon>Bacillati</taxon>
        <taxon>Actinomycetota</taxon>
        <taxon>Actinomycetes</taxon>
        <taxon>Streptosporangiales</taxon>
        <taxon>Nocardiopsidaceae</taxon>
        <taxon>Marinactinospora</taxon>
    </lineage>
</organism>
<dbReference type="NCBIfam" id="TIGR00188">
    <property type="entry name" value="rnpA"/>
    <property type="match status" value="1"/>
</dbReference>
<gene>
    <name evidence="6" type="primary">rnpA</name>
    <name evidence="9" type="ORF">SAMN02745673_02728</name>
</gene>
<dbReference type="PANTHER" id="PTHR33992">
    <property type="entry name" value="RIBONUCLEASE P PROTEIN COMPONENT"/>
    <property type="match status" value="1"/>
</dbReference>
<dbReference type="HAMAP" id="MF_00227">
    <property type="entry name" value="RNase_P"/>
    <property type="match status" value="1"/>
</dbReference>
<evidence type="ECO:0000256" key="1">
    <source>
        <dbReference type="ARBA" id="ARBA00022694"/>
    </source>
</evidence>
<comment type="catalytic activity">
    <reaction evidence="6">
        <text>Endonucleolytic cleavage of RNA, removing 5'-extranucleotides from tRNA precursor.</text>
        <dbReference type="EC" id="3.1.26.5"/>
    </reaction>
</comment>
<dbReference type="AlphaFoldDB" id="A0A1T4REL5"/>
<evidence type="ECO:0000313" key="9">
    <source>
        <dbReference type="EMBL" id="SKA14071.1"/>
    </source>
</evidence>
<proteinExistence type="inferred from homology"/>
<keyword evidence="4 6" id="KW-0378">Hydrolase</keyword>
<dbReference type="STRING" id="1122192.SAMN02745673_02728"/>
<feature type="region of interest" description="Disordered" evidence="8">
    <location>
        <begin position="107"/>
        <end position="166"/>
    </location>
</feature>
<dbReference type="EMBL" id="FUWS01000006">
    <property type="protein sequence ID" value="SKA14071.1"/>
    <property type="molecule type" value="Genomic_DNA"/>
</dbReference>
<evidence type="ECO:0000256" key="4">
    <source>
        <dbReference type="ARBA" id="ARBA00022801"/>
    </source>
</evidence>
<dbReference type="InterPro" id="IPR000100">
    <property type="entry name" value="RNase_P"/>
</dbReference>
<dbReference type="GO" id="GO:0030677">
    <property type="term" value="C:ribonuclease P complex"/>
    <property type="evidence" value="ECO:0007669"/>
    <property type="project" value="TreeGrafter"/>
</dbReference>
<comment type="similarity">
    <text evidence="6">Belongs to the RnpA family.</text>
</comment>
<dbReference type="Proteomes" id="UP000190637">
    <property type="component" value="Unassembled WGS sequence"/>
</dbReference>
<dbReference type="EC" id="3.1.26.5" evidence="6 7"/>
<sequence length="166" mass="18134">MLSPRNRMRRSAEFGLVMRRGRRTGRDSLIVAYLPPRPAEEGTPAPAEEPRVGFVVSKAVGGAVVRKQVQRRLRHLVRERLSLLPPGSLMVIRAKPTAADQTYHTLGEQLDDALRSVTRPRGPAKRRRGRAAGTPEDTPVGGSPQSGGEDTVRETAQRPSGERATS</sequence>
<reference evidence="9 10" key="1">
    <citation type="submission" date="2017-02" db="EMBL/GenBank/DDBJ databases">
        <authorList>
            <person name="Peterson S.W."/>
        </authorList>
    </citation>
    <scope>NUCLEOTIDE SEQUENCE [LARGE SCALE GENOMIC DNA]</scope>
    <source>
        <strain evidence="9 10">DSM 45154</strain>
    </source>
</reference>
<dbReference type="RefSeq" id="WP_078762021.1">
    <property type="nucleotide sequence ID" value="NZ_FUWS01000006.1"/>
</dbReference>
<evidence type="ECO:0000256" key="6">
    <source>
        <dbReference type="HAMAP-Rule" id="MF_00227"/>
    </source>
</evidence>
<dbReference type="GO" id="GO:0042781">
    <property type="term" value="F:3'-tRNA processing endoribonuclease activity"/>
    <property type="evidence" value="ECO:0007669"/>
    <property type="project" value="TreeGrafter"/>
</dbReference>
<dbReference type="InterPro" id="IPR014721">
    <property type="entry name" value="Ribsml_uS5_D2-typ_fold_subgr"/>
</dbReference>
<comment type="subunit">
    <text evidence="6">Consists of a catalytic RNA component (M1 or rnpB) and a protein subunit.</text>
</comment>